<evidence type="ECO:0000256" key="7">
    <source>
        <dbReference type="ARBA" id="ARBA00022741"/>
    </source>
</evidence>
<name>A0A0G0MRF1_9BACT</name>
<dbReference type="GO" id="GO:0008654">
    <property type="term" value="P:phospholipid biosynthetic process"/>
    <property type="evidence" value="ECO:0007669"/>
    <property type="project" value="UniProtKB-KW"/>
</dbReference>
<feature type="binding site" evidence="16">
    <location>
        <position position="69"/>
    </location>
    <ligand>
        <name>substrate</name>
    </ligand>
</feature>
<evidence type="ECO:0000256" key="5">
    <source>
        <dbReference type="ARBA" id="ARBA00022679"/>
    </source>
</evidence>
<keyword evidence="11" id="KW-0443">Lipid metabolism</keyword>
<dbReference type="PANTHER" id="PTHR34299">
    <property type="entry name" value="DIACYLGLYCEROL KINASE"/>
    <property type="match status" value="1"/>
</dbReference>
<reference evidence="20 21" key="1">
    <citation type="journal article" date="2015" name="Nature">
        <title>rRNA introns, odd ribosomes, and small enigmatic genomes across a large radiation of phyla.</title>
        <authorList>
            <person name="Brown C.T."/>
            <person name="Hug L.A."/>
            <person name="Thomas B.C."/>
            <person name="Sharon I."/>
            <person name="Castelle C.J."/>
            <person name="Singh A."/>
            <person name="Wilkins M.J."/>
            <person name="Williams K.H."/>
            <person name="Banfield J.F."/>
        </authorList>
    </citation>
    <scope>NUCLEOTIDE SEQUENCE [LARGE SCALE GENOMIC DNA]</scope>
</reference>
<keyword evidence="7 17" id="KW-0547">Nucleotide-binding</keyword>
<keyword evidence="9 17" id="KW-0067">ATP-binding</keyword>
<evidence type="ECO:0008006" key="22">
    <source>
        <dbReference type="Google" id="ProtNLM"/>
    </source>
</evidence>
<evidence type="ECO:0000256" key="1">
    <source>
        <dbReference type="ARBA" id="ARBA00004651"/>
    </source>
</evidence>
<feature type="transmembrane region" description="Helical" evidence="19">
    <location>
        <begin position="56"/>
        <end position="75"/>
    </location>
</feature>
<dbReference type="InterPro" id="IPR033717">
    <property type="entry name" value="UDPK"/>
</dbReference>
<comment type="subcellular location">
    <subcellularLocation>
        <location evidence="1">Cell membrane</location>
        <topology evidence="1">Multi-pass membrane protein</topology>
    </subcellularLocation>
</comment>
<evidence type="ECO:0000256" key="16">
    <source>
        <dbReference type="PIRSR" id="PIRSR600829-2"/>
    </source>
</evidence>
<evidence type="ECO:0000256" key="8">
    <source>
        <dbReference type="ARBA" id="ARBA00022777"/>
    </source>
</evidence>
<evidence type="ECO:0000256" key="9">
    <source>
        <dbReference type="ARBA" id="ARBA00022840"/>
    </source>
</evidence>
<gene>
    <name evidence="20" type="ORF">UT34_C0002G0235</name>
</gene>
<keyword evidence="13" id="KW-0594">Phospholipid biosynthesis</keyword>
<dbReference type="GO" id="GO:0005524">
    <property type="term" value="F:ATP binding"/>
    <property type="evidence" value="ECO:0007669"/>
    <property type="project" value="UniProtKB-KW"/>
</dbReference>
<accession>A0A0G0MRF1</accession>
<dbReference type="PANTHER" id="PTHR34299:SF1">
    <property type="entry name" value="DIACYLGLYCEROL KINASE"/>
    <property type="match status" value="1"/>
</dbReference>
<feature type="binding site" evidence="17">
    <location>
        <begin position="94"/>
        <end position="95"/>
    </location>
    <ligand>
        <name>ATP</name>
        <dbReference type="ChEBI" id="CHEBI:30616"/>
    </ligand>
</feature>
<feature type="binding site" evidence="16">
    <location>
        <position position="98"/>
    </location>
    <ligand>
        <name>substrate</name>
    </ligand>
</feature>
<keyword evidence="10 19" id="KW-1133">Transmembrane helix</keyword>
<evidence type="ECO:0000256" key="6">
    <source>
        <dbReference type="ARBA" id="ARBA00022692"/>
    </source>
</evidence>
<keyword evidence="14" id="KW-1208">Phospholipid metabolism</keyword>
<evidence type="ECO:0000256" key="4">
    <source>
        <dbReference type="ARBA" id="ARBA00022516"/>
    </source>
</evidence>
<evidence type="ECO:0000256" key="10">
    <source>
        <dbReference type="ARBA" id="ARBA00022989"/>
    </source>
</evidence>
<keyword evidence="3" id="KW-1003">Cell membrane</keyword>
<dbReference type="AlphaFoldDB" id="A0A0G0MRF1"/>
<dbReference type="CDD" id="cd14265">
    <property type="entry name" value="UDPK_IM_like"/>
    <property type="match status" value="1"/>
</dbReference>
<dbReference type="InterPro" id="IPR036945">
    <property type="entry name" value="DAGK_sf"/>
</dbReference>
<evidence type="ECO:0000256" key="2">
    <source>
        <dbReference type="ARBA" id="ARBA00005967"/>
    </source>
</evidence>
<comment type="cofactor">
    <cofactor evidence="18">
        <name>Mg(2+)</name>
        <dbReference type="ChEBI" id="CHEBI:18420"/>
    </cofactor>
    <text evidence="18">Mn(2+), Zn(2+), Cd(2+) and Co(2+) support activity to lesser extents.</text>
</comment>
<feature type="transmembrane region" description="Helical" evidence="19">
    <location>
        <begin position="96"/>
        <end position="117"/>
    </location>
</feature>
<keyword evidence="18" id="KW-0460">Magnesium</keyword>
<dbReference type="Proteomes" id="UP000034799">
    <property type="component" value="Unassembled WGS sequence"/>
</dbReference>
<evidence type="ECO:0000313" key="21">
    <source>
        <dbReference type="Proteomes" id="UP000034799"/>
    </source>
</evidence>
<evidence type="ECO:0000256" key="11">
    <source>
        <dbReference type="ARBA" id="ARBA00023098"/>
    </source>
</evidence>
<keyword evidence="4" id="KW-0444">Lipid biosynthesis</keyword>
<feature type="binding site" evidence="17">
    <location>
        <position position="28"/>
    </location>
    <ligand>
        <name>ATP</name>
        <dbReference type="ChEBI" id="CHEBI:30616"/>
    </ligand>
</feature>
<dbReference type="GO" id="GO:0016301">
    <property type="term" value="F:kinase activity"/>
    <property type="evidence" value="ECO:0007669"/>
    <property type="project" value="UniProtKB-KW"/>
</dbReference>
<evidence type="ECO:0000256" key="13">
    <source>
        <dbReference type="ARBA" id="ARBA00023209"/>
    </source>
</evidence>
<keyword evidence="18" id="KW-0479">Metal-binding</keyword>
<dbReference type="InterPro" id="IPR000829">
    <property type="entry name" value="DAGK"/>
</dbReference>
<evidence type="ECO:0000256" key="18">
    <source>
        <dbReference type="PIRSR" id="PIRSR600829-4"/>
    </source>
</evidence>
<feature type="binding site" evidence="17">
    <location>
        <position position="76"/>
    </location>
    <ligand>
        <name>ATP</name>
        <dbReference type="ChEBI" id="CHEBI:30616"/>
    </ligand>
</feature>
<feature type="binding site" evidence="18">
    <location>
        <position position="28"/>
    </location>
    <ligand>
        <name>a divalent metal cation</name>
        <dbReference type="ChEBI" id="CHEBI:60240"/>
    </ligand>
</feature>
<dbReference type="EMBL" id="LBWK01000002">
    <property type="protein sequence ID" value="KKR05728.1"/>
    <property type="molecule type" value="Genomic_DNA"/>
</dbReference>
<evidence type="ECO:0000256" key="3">
    <source>
        <dbReference type="ARBA" id="ARBA00022475"/>
    </source>
</evidence>
<evidence type="ECO:0000256" key="14">
    <source>
        <dbReference type="ARBA" id="ARBA00023264"/>
    </source>
</evidence>
<evidence type="ECO:0000256" key="17">
    <source>
        <dbReference type="PIRSR" id="PIRSR600829-3"/>
    </source>
</evidence>
<dbReference type="STRING" id="1619100.UT34_C0002G0235"/>
<dbReference type="GO" id="GO:0005886">
    <property type="term" value="C:plasma membrane"/>
    <property type="evidence" value="ECO:0007669"/>
    <property type="project" value="UniProtKB-SubCell"/>
</dbReference>
<evidence type="ECO:0000256" key="12">
    <source>
        <dbReference type="ARBA" id="ARBA00023136"/>
    </source>
</evidence>
<keyword evidence="8" id="KW-0418">Kinase</keyword>
<evidence type="ECO:0000256" key="19">
    <source>
        <dbReference type="SAM" id="Phobius"/>
    </source>
</evidence>
<dbReference type="GO" id="GO:0046872">
    <property type="term" value="F:metal ion binding"/>
    <property type="evidence" value="ECO:0007669"/>
    <property type="project" value="UniProtKB-KW"/>
</dbReference>
<protein>
    <recommendedName>
        <fullName evidence="22">Diacylglycerol kinase</fullName>
    </recommendedName>
</protein>
<evidence type="ECO:0000256" key="15">
    <source>
        <dbReference type="PIRSR" id="PIRSR600829-1"/>
    </source>
</evidence>
<keyword evidence="6 19" id="KW-0812">Transmembrane</keyword>
<comment type="similarity">
    <text evidence="2">Belongs to the bacterial diacylglycerol kinase family.</text>
</comment>
<organism evidence="20 21">
    <name type="scientific">candidate division WS6 bacterium GW2011_GWF2_39_15</name>
    <dbReference type="NCBI Taxonomy" id="1619100"/>
    <lineage>
        <taxon>Bacteria</taxon>
        <taxon>Candidatus Dojkabacteria</taxon>
    </lineage>
</organism>
<dbReference type="Pfam" id="PF01219">
    <property type="entry name" value="DAGK_prokar"/>
    <property type="match status" value="1"/>
</dbReference>
<comment type="caution">
    <text evidence="20">The sequence shown here is derived from an EMBL/GenBank/DDBJ whole genome shotgun (WGS) entry which is preliminary data.</text>
</comment>
<sequence length="129" mass="14331">MEYMRPKQTLVNSFRIAFSGLFHGLLKERNSKIQLTVAAVTLTVSIILGVSKLEMLVIVTACFFVIILELINTSIEKLLDVLYPNHHPEIGLVKDIMSGVVLLGALLSVVIGVIVLYQPAIEFIQRVLK</sequence>
<feature type="binding site" evidence="18">
    <location>
        <position position="76"/>
    </location>
    <ligand>
        <name>a divalent metal cation</name>
        <dbReference type="ChEBI" id="CHEBI:60240"/>
    </ligand>
</feature>
<evidence type="ECO:0000313" key="20">
    <source>
        <dbReference type="EMBL" id="KKR05728.1"/>
    </source>
</evidence>
<feature type="active site" description="Proton acceptor" evidence="15">
    <location>
        <position position="69"/>
    </location>
</feature>
<keyword evidence="12 19" id="KW-0472">Membrane</keyword>
<keyword evidence="5" id="KW-0808">Transferase</keyword>
<dbReference type="Gene3D" id="1.10.287.3610">
    <property type="match status" value="1"/>
</dbReference>
<proteinExistence type="inferred from homology"/>